<dbReference type="Proteomes" id="UP001652621">
    <property type="component" value="Unplaced"/>
</dbReference>
<dbReference type="VEuPathDB" id="VectorBase:MDOA015384"/>
<dbReference type="STRING" id="7370.A0A1I8NI60"/>
<organism evidence="7">
    <name type="scientific">Musca domestica</name>
    <name type="common">House fly</name>
    <dbReference type="NCBI Taxonomy" id="7370"/>
    <lineage>
        <taxon>Eukaryota</taxon>
        <taxon>Metazoa</taxon>
        <taxon>Ecdysozoa</taxon>
        <taxon>Arthropoda</taxon>
        <taxon>Hexapoda</taxon>
        <taxon>Insecta</taxon>
        <taxon>Pterygota</taxon>
        <taxon>Neoptera</taxon>
        <taxon>Endopterygota</taxon>
        <taxon>Diptera</taxon>
        <taxon>Brachycera</taxon>
        <taxon>Muscomorpha</taxon>
        <taxon>Muscoidea</taxon>
        <taxon>Muscidae</taxon>
        <taxon>Musca</taxon>
    </lineage>
</organism>
<name>A0A1I8NI60_MUSDO</name>
<evidence type="ECO:0000259" key="4">
    <source>
        <dbReference type="Pfam" id="PF14677"/>
    </source>
</evidence>
<dbReference type="VEuPathDB" id="VectorBase:MDOMA2_013711"/>
<feature type="compositionally biased region" description="Basic and acidic residues" evidence="1">
    <location>
        <begin position="1429"/>
        <end position="1440"/>
    </location>
</feature>
<dbReference type="KEGG" id="mde:101892916"/>
<feature type="domain" description="FANCI solenoid 3" evidence="4">
    <location>
        <begin position="811"/>
        <end position="1034"/>
    </location>
</feature>
<evidence type="ECO:0000313" key="8">
    <source>
        <dbReference type="Proteomes" id="UP001652621"/>
    </source>
</evidence>
<dbReference type="eggNOG" id="KOG4553">
    <property type="taxonomic scope" value="Eukaryota"/>
</dbReference>
<feature type="compositionally biased region" description="Basic residues" evidence="1">
    <location>
        <begin position="1509"/>
        <end position="1519"/>
    </location>
</feature>
<dbReference type="GO" id="GO:0006281">
    <property type="term" value="P:DNA repair"/>
    <property type="evidence" value="ECO:0007669"/>
    <property type="project" value="InterPro"/>
</dbReference>
<dbReference type="Pfam" id="PF14676">
    <property type="entry name" value="FANCI_S2"/>
    <property type="match status" value="1"/>
</dbReference>
<evidence type="ECO:0000259" key="5">
    <source>
        <dbReference type="Pfam" id="PF14678"/>
    </source>
</evidence>
<feature type="compositionally biased region" description="Basic and acidic residues" evidence="1">
    <location>
        <begin position="1389"/>
        <end position="1422"/>
    </location>
</feature>
<evidence type="ECO:0000259" key="6">
    <source>
        <dbReference type="Pfam" id="PF14680"/>
    </source>
</evidence>
<dbReference type="InterPro" id="IPR026171">
    <property type="entry name" value="FANCI"/>
</dbReference>
<evidence type="ECO:0000259" key="2">
    <source>
        <dbReference type="Pfam" id="PF14675"/>
    </source>
</evidence>
<feature type="region of interest" description="Disordered" evidence="1">
    <location>
        <begin position="1305"/>
        <end position="1325"/>
    </location>
</feature>
<reference evidence="7" key="1">
    <citation type="submission" date="2020-05" db="UniProtKB">
        <authorList>
            <consortium name="EnsemblMetazoa"/>
        </authorList>
    </citation>
    <scope>IDENTIFICATION</scope>
    <source>
        <strain evidence="7">Aabys</strain>
    </source>
</reference>
<dbReference type="EnsemblMetazoa" id="MDOA015384-RB">
    <property type="protein sequence ID" value="MDOA015384-PB"/>
    <property type="gene ID" value="MDOA015384"/>
</dbReference>
<dbReference type="InterPro" id="IPR029312">
    <property type="entry name" value="FANCI_HD2"/>
</dbReference>
<dbReference type="Pfam" id="PF14677">
    <property type="entry name" value="FANCI_S3"/>
    <property type="match status" value="1"/>
</dbReference>
<feature type="compositionally biased region" description="Low complexity" evidence="1">
    <location>
        <begin position="1366"/>
        <end position="1375"/>
    </location>
</feature>
<proteinExistence type="predicted"/>
<feature type="domain" description="FANCI helical" evidence="6">
    <location>
        <begin position="565"/>
        <end position="773"/>
    </location>
</feature>
<dbReference type="Pfam" id="PF14680">
    <property type="entry name" value="FANCI_HD2"/>
    <property type="match status" value="1"/>
</dbReference>
<dbReference type="Pfam" id="PF14675">
    <property type="entry name" value="FANCI_S1"/>
    <property type="match status" value="1"/>
</dbReference>
<feature type="compositionally biased region" description="Basic and acidic residues" evidence="1">
    <location>
        <begin position="1457"/>
        <end position="1466"/>
    </location>
</feature>
<evidence type="ECO:0000256" key="1">
    <source>
        <dbReference type="SAM" id="MobiDB-lite"/>
    </source>
</evidence>
<dbReference type="InterPro" id="IPR029315">
    <property type="entry name" value="FANCI_S2"/>
</dbReference>
<gene>
    <name evidence="7" type="primary">101892916</name>
    <name evidence="9" type="synonym">LOC101892916</name>
</gene>
<feature type="domain" description="FANCI solenoid 4" evidence="5">
    <location>
        <begin position="1073"/>
        <end position="1298"/>
    </location>
</feature>
<feature type="region of interest" description="Disordered" evidence="1">
    <location>
        <begin position="1479"/>
        <end position="1519"/>
    </location>
</feature>
<keyword evidence="8" id="KW-1185">Reference proteome</keyword>
<protein>
    <submittedName>
        <fullName evidence="9">Fanconi anemia group I protein</fullName>
    </submittedName>
</protein>
<sequence>MSSGSGKLPLETQIVRLGEKHNISQLQLLIEQTSAKQLTTILSNKLGRNDCTTLWNYLLQGFNPNNHDSREKRFACVKCFLDGLLRVELTYKQMYDLITRLCQDLNTFPSDQLVEILEHCIDGLRMGDPKCVGWKDLLPETLNVLATMPHFNVNGITMSGAEYRDTTVKNLCAMKWPNEVMTPIADMFKELHLTPGETLKVLNKFSGCLQSMSPDALPALSFQLFSMCSTASQIIIPILALEKYFHRFYYKKLFDDMSSNSTDFDSIDAFSDRELREAEETILHHLNYCTQYKISEIQMSIVLRNFLAMPDVILTPFVISAILSVSSANREPDSRLSSSVLLPFLRSVIRHNHDENVLSEYSVWCRDSLQRKHVDLEQIFTVLIDQNKDGKDTITPGLVNLAFVLLKAKNSPALNQLAINFLTKFIRKRFVFGQGIIKKLAEWMVVEQDQNQFSECLTVLSVADTFTVSECTKTINYVLDYFLWLPGDQALRMMSFILPILKISALVRDALIEVLRKAMCSSEMKTRRMAVYGFCMILKQLNNSNSQRSQMNASGMCTQHSISGFSLMSQLGNRANPQRHFDMLTLEIIGVLRNCFTQSLDIKICLYENLQRAVDLNPKLVPHVLQFIDWHFRSFFVAPIEEDEDNQFSVKFEKIVSSKDLQENEIEIHDNLGQLLIFVTQCLVIFEKYETEYDTREIKRLIKLLLEKVIGKHIKFEDMNGSLTHLKNELILQQLNFIEGLMTYSLLTSKQTNDNVKHLLPLFKQHEHLTEGLKSLSNKKGPKKNKGDNDVTNVTINGVSVKKIQSQPENIWDLNIIEKLLRLLHEDIVPFAARHNTAPLRSHVALVRYVLEVAAAKVAQIRSEPAYKQLSHSKRTLKYVTDITKVVYERCIKRLPDLWRNFDMQTASLAMECFRQCLQTANEVYKSKFQSIYIRGFDFHTLDKSKDVISTLQDVMDEFMKEEYSEETDQNESLLSDTNGRKIPLNLFLSLEVLYDNISFGSRLTIESYNWLLKFCKSYEIKEKELGVVHKLLFKQRQKTHSGAFFQVIPEHLGKIWSYVKDDEEHVDPGTQSNILLKSITDATAESCLQYLYETLRKQIEDVDYFIIKANNLAYKCRIVPEDDRDFCLASLKSLERSISMQLVHISNTLCNLTNVCIPLGNSMDGLMKLIMQHYICLKNLTKHFLSCCSGGMNVSIRGTKFDSLLHVVGKPLPSNIYALITYIESNILEDKSKKKSNPQADKAKVLRETKFIPKIILCIENFNKHVILLAKKSNDRLANYLHFGTVRDFRIKTSDLKAAIDRTLSHSSQIEASESGGDEDAEVPVYEVEDNNETILKELEEDAIASQREADKENEGNEEEEEASEASSSRSRSSTPTNVIGKSRKSQKKSDTKTQKISQVKEKGKSQKKTTETKDDAEKKAATSKKGKTSEKSKSKPMEIDDEGDITIITPDDAETLEHESDRDSCTQLMKNLAKINAKTAKKRSLRDSEQQEDPDVLCAPPLEPLSKKSKRGRKAGK</sequence>
<reference evidence="9" key="2">
    <citation type="submission" date="2025-04" db="UniProtKB">
        <authorList>
            <consortium name="RefSeq"/>
        </authorList>
    </citation>
    <scope>IDENTIFICATION</scope>
</reference>
<dbReference type="RefSeq" id="XP_011293982.1">
    <property type="nucleotide sequence ID" value="XM_011295680.2"/>
</dbReference>
<feature type="domain" description="FANCI solenoid 2" evidence="3">
    <location>
        <begin position="394"/>
        <end position="535"/>
    </location>
</feature>
<evidence type="ECO:0000259" key="3">
    <source>
        <dbReference type="Pfam" id="PF14676"/>
    </source>
</evidence>
<dbReference type="OrthoDB" id="195089at2759"/>
<dbReference type="InterPro" id="IPR029313">
    <property type="entry name" value="FANCI_S3"/>
</dbReference>
<dbReference type="InterPro" id="IPR029314">
    <property type="entry name" value="FANCI_S4"/>
</dbReference>
<dbReference type="PANTHER" id="PTHR21818">
    <property type="entry name" value="BC025462 PROTEIN"/>
    <property type="match status" value="1"/>
</dbReference>
<dbReference type="PANTHER" id="PTHR21818:SF0">
    <property type="entry name" value="FANCONI ANEMIA GROUP I PROTEIN"/>
    <property type="match status" value="1"/>
</dbReference>
<evidence type="ECO:0000313" key="7">
    <source>
        <dbReference type="EnsemblMetazoa" id="MDOA015384-PB"/>
    </source>
</evidence>
<dbReference type="InterPro" id="IPR029308">
    <property type="entry name" value="FANCI_S1"/>
</dbReference>
<evidence type="ECO:0000313" key="9">
    <source>
        <dbReference type="RefSeq" id="XP_011293982.1"/>
    </source>
</evidence>
<feature type="region of interest" description="Disordered" evidence="1">
    <location>
        <begin position="1347"/>
        <end position="1467"/>
    </location>
</feature>
<accession>A0A1I8NI60</accession>
<dbReference type="Pfam" id="PF14678">
    <property type="entry name" value="FANCI_S4"/>
    <property type="match status" value="1"/>
</dbReference>
<feature type="domain" description="FANCI solenoid 1" evidence="2">
    <location>
        <begin position="71"/>
        <end position="291"/>
    </location>
</feature>
<dbReference type="GO" id="GO:0070182">
    <property type="term" value="F:DNA polymerase binding"/>
    <property type="evidence" value="ECO:0007669"/>
    <property type="project" value="TreeGrafter"/>
</dbReference>